<keyword evidence="1" id="KW-0812">Transmembrane</keyword>
<dbReference type="OrthoDB" id="3298068at2"/>
<accession>A0A4R6K4G3</accession>
<name>A0A4R6K4G3_9ACTN</name>
<keyword evidence="1" id="KW-0472">Membrane</keyword>
<dbReference type="EMBL" id="SNWR01000001">
    <property type="protein sequence ID" value="TDO42606.1"/>
    <property type="molecule type" value="Genomic_DNA"/>
</dbReference>
<dbReference type="Proteomes" id="UP000294901">
    <property type="component" value="Unassembled WGS sequence"/>
</dbReference>
<dbReference type="RefSeq" id="WP_133876472.1">
    <property type="nucleotide sequence ID" value="NZ_BOMD01000085.1"/>
</dbReference>
<evidence type="ECO:0000256" key="1">
    <source>
        <dbReference type="SAM" id="Phobius"/>
    </source>
</evidence>
<keyword evidence="3" id="KW-1185">Reference proteome</keyword>
<evidence type="ECO:0000313" key="3">
    <source>
        <dbReference type="Proteomes" id="UP000294901"/>
    </source>
</evidence>
<sequence length="79" mass="8492">MTFDPLRCAEATCQAAVVLGATLVPAAWQTLDGSLAAVLAAMFVVISAAIYALHAVTFDSFRLIRHRDRQIFSTGAHDE</sequence>
<keyword evidence="1" id="KW-1133">Transmembrane helix</keyword>
<protein>
    <recommendedName>
        <fullName evidence="4">Low temperature requirement A protein (LtrA)</fullName>
    </recommendedName>
</protein>
<proteinExistence type="predicted"/>
<evidence type="ECO:0000313" key="2">
    <source>
        <dbReference type="EMBL" id="TDO42606.1"/>
    </source>
</evidence>
<gene>
    <name evidence="2" type="ORF">C8E87_6380</name>
</gene>
<evidence type="ECO:0008006" key="4">
    <source>
        <dbReference type="Google" id="ProtNLM"/>
    </source>
</evidence>
<reference evidence="2 3" key="1">
    <citation type="submission" date="2019-03" db="EMBL/GenBank/DDBJ databases">
        <title>Sequencing the genomes of 1000 actinobacteria strains.</title>
        <authorList>
            <person name="Klenk H.-P."/>
        </authorList>
    </citation>
    <scope>NUCLEOTIDE SEQUENCE [LARGE SCALE GENOMIC DNA]</scope>
    <source>
        <strain evidence="2 3">DSM 43805</strain>
    </source>
</reference>
<organism evidence="2 3">
    <name type="scientific">Paractinoplanes brasiliensis</name>
    <dbReference type="NCBI Taxonomy" id="52695"/>
    <lineage>
        <taxon>Bacteria</taxon>
        <taxon>Bacillati</taxon>
        <taxon>Actinomycetota</taxon>
        <taxon>Actinomycetes</taxon>
        <taxon>Micromonosporales</taxon>
        <taxon>Micromonosporaceae</taxon>
        <taxon>Paractinoplanes</taxon>
    </lineage>
</organism>
<comment type="caution">
    <text evidence="2">The sequence shown here is derived from an EMBL/GenBank/DDBJ whole genome shotgun (WGS) entry which is preliminary data.</text>
</comment>
<feature type="transmembrane region" description="Helical" evidence="1">
    <location>
        <begin position="36"/>
        <end position="58"/>
    </location>
</feature>
<dbReference type="AlphaFoldDB" id="A0A4R6K4G3"/>